<accession>A0A1E7FFI9</accession>
<feature type="compositionally biased region" description="Basic and acidic residues" evidence="7">
    <location>
        <begin position="39"/>
        <end position="57"/>
    </location>
</feature>
<evidence type="ECO:0000313" key="8">
    <source>
        <dbReference type="EMBL" id="OEU16896.1"/>
    </source>
</evidence>
<keyword evidence="6" id="KW-0687">Ribonucleoprotein</keyword>
<evidence type="ECO:0000256" key="1">
    <source>
        <dbReference type="ARBA" id="ARBA00004604"/>
    </source>
</evidence>
<comment type="similarity">
    <text evidence="2 6">Belongs to the RRP36 family.</text>
</comment>
<dbReference type="KEGG" id="fcy:FRACYDRAFT_239491"/>
<dbReference type="InterPro" id="IPR009292">
    <property type="entry name" value="RRP36"/>
</dbReference>
<feature type="compositionally biased region" description="Basic and acidic residues" evidence="7">
    <location>
        <begin position="110"/>
        <end position="125"/>
    </location>
</feature>
<comment type="function">
    <text evidence="6">Component of the 90S pre-ribosome involved in the maturation of rRNAs. Required for early cleavages of the pre-RNAs in the 40S ribosomal subunit maturation pathway.</text>
</comment>
<comment type="subcellular location">
    <subcellularLocation>
        <location evidence="1 6">Nucleus</location>
        <location evidence="1 6">Nucleolus</location>
    </subcellularLocation>
</comment>
<dbReference type="EMBL" id="KV784358">
    <property type="protein sequence ID" value="OEU16896.1"/>
    <property type="molecule type" value="Genomic_DNA"/>
</dbReference>
<dbReference type="Pfam" id="PF06102">
    <property type="entry name" value="RRP36"/>
    <property type="match status" value="1"/>
</dbReference>
<proteinExistence type="inferred from homology"/>
<evidence type="ECO:0000256" key="2">
    <source>
        <dbReference type="ARBA" id="ARBA00009418"/>
    </source>
</evidence>
<keyword evidence="5 6" id="KW-0539">Nucleus</keyword>
<protein>
    <recommendedName>
        <fullName evidence="6">rRNA biogenesis protein RRP36</fullName>
    </recommendedName>
</protein>
<feature type="compositionally biased region" description="Acidic residues" evidence="7">
    <location>
        <begin position="58"/>
        <end position="83"/>
    </location>
</feature>
<keyword evidence="9" id="KW-1185">Reference proteome</keyword>
<evidence type="ECO:0000256" key="6">
    <source>
        <dbReference type="RuleBase" id="RU368027"/>
    </source>
</evidence>
<evidence type="ECO:0000256" key="5">
    <source>
        <dbReference type="ARBA" id="ARBA00023242"/>
    </source>
</evidence>
<feature type="compositionally biased region" description="Basic residues" evidence="7">
    <location>
        <begin position="149"/>
        <end position="161"/>
    </location>
</feature>
<dbReference type="AlphaFoldDB" id="A0A1E7FFI9"/>
<sequence length="399" mass="45348">MATISKHYNEASSGSESDDDSDDESVQGEMIDAGNAPNLKEKDKIPSSDRNDLKGDGDGDSGDSDSDSDSNNSDDSENEEEDLPPSNNNNDDDSDISDVDDDDSDNDEDLPLHERLRRQDNDFSRIRKSRERKAQALEVASERLAKFKQAQKKKYNKKRKTMVGDDDDDDIETQQSNNSKTKNTTTNTTTSKKKKKSKHKPTEVSSKRADFFGRGAPRLNESGVGVDIGAHRYKPQDPRASNLSGHFDEDNFQHNYAFLEEMRNKEIGQVRKRISAHKATGNKGNRLRRKLQINPGDGTQTSTLEDDEIRLKFLTETRADLDRRKIEREAKRSVSQKIRSDVESGKSGVYHLKRKERYRLELEAKLEVIQKRGGDRAVEKILEKKRQKNKTRDAARFAR</sequence>
<dbReference type="GO" id="GO:0030686">
    <property type="term" value="C:90S preribosome"/>
    <property type="evidence" value="ECO:0007669"/>
    <property type="project" value="TreeGrafter"/>
</dbReference>
<feature type="compositionally biased region" description="Acidic residues" evidence="7">
    <location>
        <begin position="16"/>
        <end position="26"/>
    </location>
</feature>
<evidence type="ECO:0000313" key="9">
    <source>
        <dbReference type="Proteomes" id="UP000095751"/>
    </source>
</evidence>
<keyword evidence="3 6" id="KW-0690">Ribosome biogenesis</keyword>
<dbReference type="OrthoDB" id="448446at2759"/>
<dbReference type="GO" id="GO:0005730">
    <property type="term" value="C:nucleolus"/>
    <property type="evidence" value="ECO:0007669"/>
    <property type="project" value="UniProtKB-SubCell"/>
</dbReference>
<feature type="region of interest" description="Disordered" evidence="7">
    <location>
        <begin position="147"/>
        <end position="246"/>
    </location>
</feature>
<feature type="region of interest" description="Disordered" evidence="7">
    <location>
        <begin position="1"/>
        <end position="135"/>
    </location>
</feature>
<dbReference type="GO" id="GO:0000462">
    <property type="term" value="P:maturation of SSU-rRNA from tricistronic rRNA transcript (SSU-rRNA, 5.8S rRNA, LSU-rRNA)"/>
    <property type="evidence" value="ECO:0007669"/>
    <property type="project" value="TreeGrafter"/>
</dbReference>
<dbReference type="PANTHER" id="PTHR21738">
    <property type="entry name" value="RIBOSOMAL RNA PROCESSING PROTEIN 36 HOMOLOG"/>
    <property type="match status" value="1"/>
</dbReference>
<comment type="subunit">
    <text evidence="6">Associates with 90S and pre-40S pre-ribosomal particles.</text>
</comment>
<dbReference type="Proteomes" id="UP000095751">
    <property type="component" value="Unassembled WGS sequence"/>
</dbReference>
<feature type="compositionally biased region" description="Acidic residues" evidence="7">
    <location>
        <begin position="90"/>
        <end position="109"/>
    </location>
</feature>
<evidence type="ECO:0000256" key="3">
    <source>
        <dbReference type="ARBA" id="ARBA00022517"/>
    </source>
</evidence>
<feature type="compositionally biased region" description="Low complexity" evidence="7">
    <location>
        <begin position="173"/>
        <end position="190"/>
    </location>
</feature>
<name>A0A1E7FFI9_9STRA</name>
<dbReference type="InParanoid" id="A0A1E7FFI9"/>
<feature type="region of interest" description="Disordered" evidence="7">
    <location>
        <begin position="275"/>
        <end position="302"/>
    </location>
</feature>
<evidence type="ECO:0000256" key="7">
    <source>
        <dbReference type="SAM" id="MobiDB-lite"/>
    </source>
</evidence>
<evidence type="ECO:0000256" key="4">
    <source>
        <dbReference type="ARBA" id="ARBA00022552"/>
    </source>
</evidence>
<feature type="compositionally biased region" description="Basic and acidic residues" evidence="7">
    <location>
        <begin position="200"/>
        <end position="211"/>
    </location>
</feature>
<reference evidence="8 9" key="1">
    <citation type="submission" date="2016-09" db="EMBL/GenBank/DDBJ databases">
        <title>Extensive genetic diversity and differential bi-allelic expression allows diatom success in the polar Southern Ocean.</title>
        <authorList>
            <consortium name="DOE Joint Genome Institute"/>
            <person name="Mock T."/>
            <person name="Otillar R.P."/>
            <person name="Strauss J."/>
            <person name="Dupont C."/>
            <person name="Frickenhaus S."/>
            <person name="Maumus F."/>
            <person name="Mcmullan M."/>
            <person name="Sanges R."/>
            <person name="Schmutz J."/>
            <person name="Toseland A."/>
            <person name="Valas R."/>
            <person name="Veluchamy A."/>
            <person name="Ward B.J."/>
            <person name="Allen A."/>
            <person name="Barry K."/>
            <person name="Falciatore A."/>
            <person name="Ferrante M."/>
            <person name="Fortunato A.E."/>
            <person name="Gloeckner G."/>
            <person name="Gruber A."/>
            <person name="Hipkin R."/>
            <person name="Janech M."/>
            <person name="Kroth P."/>
            <person name="Leese F."/>
            <person name="Lindquist E."/>
            <person name="Lyon B.R."/>
            <person name="Martin J."/>
            <person name="Mayer C."/>
            <person name="Parker M."/>
            <person name="Quesneville H."/>
            <person name="Raymond J."/>
            <person name="Uhlig C."/>
            <person name="Valentin K.U."/>
            <person name="Worden A.Z."/>
            <person name="Armbrust E.V."/>
            <person name="Bowler C."/>
            <person name="Green B."/>
            <person name="Moulton V."/>
            <person name="Van Oosterhout C."/>
            <person name="Grigoriev I."/>
        </authorList>
    </citation>
    <scope>NUCLEOTIDE SEQUENCE [LARGE SCALE GENOMIC DNA]</scope>
    <source>
        <strain evidence="8 9">CCMP1102</strain>
    </source>
</reference>
<gene>
    <name evidence="8" type="ORF">FRACYDRAFT_239491</name>
</gene>
<organism evidence="8 9">
    <name type="scientific">Fragilariopsis cylindrus CCMP1102</name>
    <dbReference type="NCBI Taxonomy" id="635003"/>
    <lineage>
        <taxon>Eukaryota</taxon>
        <taxon>Sar</taxon>
        <taxon>Stramenopiles</taxon>
        <taxon>Ochrophyta</taxon>
        <taxon>Bacillariophyta</taxon>
        <taxon>Bacillariophyceae</taxon>
        <taxon>Bacillariophycidae</taxon>
        <taxon>Bacillariales</taxon>
        <taxon>Bacillariaceae</taxon>
        <taxon>Fragilariopsis</taxon>
    </lineage>
</organism>
<keyword evidence="4 6" id="KW-0698">rRNA processing</keyword>
<dbReference type="PANTHER" id="PTHR21738:SF0">
    <property type="entry name" value="RIBOSOMAL RNA PROCESSING PROTEIN 36 HOMOLOG"/>
    <property type="match status" value="1"/>
</dbReference>